<evidence type="ECO:0000313" key="2">
    <source>
        <dbReference type="EMBL" id="OHA28798.1"/>
    </source>
</evidence>
<keyword evidence="1" id="KW-1133">Transmembrane helix</keyword>
<reference evidence="2 3" key="1">
    <citation type="journal article" date="2016" name="Nat. Commun.">
        <title>Thousands of microbial genomes shed light on interconnected biogeochemical processes in an aquifer system.</title>
        <authorList>
            <person name="Anantharaman K."/>
            <person name="Brown C.T."/>
            <person name="Hug L.A."/>
            <person name="Sharon I."/>
            <person name="Castelle C.J."/>
            <person name="Probst A.J."/>
            <person name="Thomas B.C."/>
            <person name="Singh A."/>
            <person name="Wilkins M.J."/>
            <person name="Karaoz U."/>
            <person name="Brodie E.L."/>
            <person name="Williams K.H."/>
            <person name="Hubbard S.S."/>
            <person name="Banfield J.F."/>
        </authorList>
    </citation>
    <scope>NUCLEOTIDE SEQUENCE [LARGE SCALE GENOMIC DNA]</scope>
</reference>
<sequence>MPLTRTAFIRVLKIGFAILVMFIIAAYALWRSFAYARGPNIIILGPANYASINSTTTNITGRIERANMITLNGKAITIDEQGNFNETIIVFVGTNILTLEARDQFDRTAWKQIQIVRP</sequence>
<comment type="caution">
    <text evidence="2">The sequence shown here is derived from an EMBL/GenBank/DDBJ whole genome shotgun (WGS) entry which is preliminary data.</text>
</comment>
<dbReference type="EMBL" id="MHRT01000007">
    <property type="protein sequence ID" value="OHA28798.1"/>
    <property type="molecule type" value="Genomic_DNA"/>
</dbReference>
<keyword evidence="1" id="KW-0812">Transmembrane</keyword>
<dbReference type="InterPro" id="IPR013783">
    <property type="entry name" value="Ig-like_fold"/>
</dbReference>
<keyword evidence="1" id="KW-0472">Membrane</keyword>
<dbReference type="Gene3D" id="2.60.40.10">
    <property type="entry name" value="Immunoglobulins"/>
    <property type="match status" value="1"/>
</dbReference>
<organism evidence="2 3">
    <name type="scientific">Candidatus Taylorbacteria bacterium RIFCSPHIGHO2_12_FULL_45_16</name>
    <dbReference type="NCBI Taxonomy" id="1802315"/>
    <lineage>
        <taxon>Bacteria</taxon>
        <taxon>Candidatus Tayloriibacteriota</taxon>
    </lineage>
</organism>
<proteinExistence type="predicted"/>
<feature type="transmembrane region" description="Helical" evidence="1">
    <location>
        <begin position="7"/>
        <end position="30"/>
    </location>
</feature>
<evidence type="ECO:0000256" key="1">
    <source>
        <dbReference type="SAM" id="Phobius"/>
    </source>
</evidence>
<dbReference type="Pfam" id="PF09136">
    <property type="entry name" value="Glucodextran_B"/>
    <property type="match status" value="1"/>
</dbReference>
<evidence type="ECO:0000313" key="3">
    <source>
        <dbReference type="Proteomes" id="UP000178089"/>
    </source>
</evidence>
<dbReference type="Proteomes" id="UP000178089">
    <property type="component" value="Unassembled WGS sequence"/>
</dbReference>
<gene>
    <name evidence="2" type="ORF">A3F51_02345</name>
</gene>
<dbReference type="AlphaFoldDB" id="A0A1G2MY87"/>
<dbReference type="STRING" id="1802315.A3F51_02345"/>
<name>A0A1G2MY87_9BACT</name>
<accession>A0A1G2MY87</accession>
<protein>
    <submittedName>
        <fullName evidence="2">Uncharacterized protein</fullName>
    </submittedName>
</protein>